<feature type="coiled-coil region" evidence="5">
    <location>
        <begin position="40"/>
        <end position="67"/>
    </location>
</feature>
<evidence type="ECO:0000256" key="5">
    <source>
        <dbReference type="SAM" id="Coils"/>
    </source>
</evidence>
<dbReference type="STRING" id="29343.CCDG5_0585"/>
<proteinExistence type="inferred from homology"/>
<comment type="function">
    <text evidence="1">Involved in DNA recombination.</text>
</comment>
<gene>
    <name evidence="7" type="primary">rmuC</name>
    <name evidence="7" type="ORF">CCDG5_0585</name>
</gene>
<dbReference type="PATRIC" id="fig|29343.3.peg.605"/>
<evidence type="ECO:0000256" key="6">
    <source>
        <dbReference type="SAM" id="Phobius"/>
    </source>
</evidence>
<dbReference type="PANTHER" id="PTHR30563:SF0">
    <property type="entry name" value="DNA RECOMBINATION PROTEIN RMUC"/>
    <property type="match status" value="1"/>
</dbReference>
<evidence type="ECO:0000256" key="1">
    <source>
        <dbReference type="ARBA" id="ARBA00003416"/>
    </source>
</evidence>
<dbReference type="AlphaFoldDB" id="A0A078KJB5"/>
<feature type="transmembrane region" description="Helical" evidence="6">
    <location>
        <begin position="6"/>
        <end position="27"/>
    </location>
</feature>
<keyword evidence="6" id="KW-0472">Membrane</keyword>
<keyword evidence="4" id="KW-0233">DNA recombination</keyword>
<feature type="coiled-coil region" evidence="5">
    <location>
        <begin position="128"/>
        <end position="155"/>
    </location>
</feature>
<evidence type="ECO:0000256" key="4">
    <source>
        <dbReference type="ARBA" id="ARBA00023172"/>
    </source>
</evidence>
<dbReference type="Proteomes" id="UP000032431">
    <property type="component" value="Chromosome I"/>
</dbReference>
<keyword evidence="6" id="KW-0812">Transmembrane</keyword>
<accession>A0A078KJB5</accession>
<evidence type="ECO:0000313" key="7">
    <source>
        <dbReference type="EMBL" id="CDZ23716.1"/>
    </source>
</evidence>
<protein>
    <submittedName>
        <fullName evidence="7">DNA recombination protein RmuC homolog</fullName>
    </submittedName>
</protein>
<dbReference type="HOGENOM" id="CLU_020365_1_1_9"/>
<organism evidence="7 8">
    <name type="scientific">[Clostridium] cellulosi</name>
    <dbReference type="NCBI Taxonomy" id="29343"/>
    <lineage>
        <taxon>Bacteria</taxon>
        <taxon>Bacillati</taxon>
        <taxon>Bacillota</taxon>
        <taxon>Clostridia</taxon>
        <taxon>Eubacteriales</taxon>
        <taxon>Oscillospiraceae</taxon>
        <taxon>Oscillospiraceae incertae sedis</taxon>
    </lineage>
</organism>
<keyword evidence="3 5" id="KW-0175">Coiled coil</keyword>
<evidence type="ECO:0000256" key="3">
    <source>
        <dbReference type="ARBA" id="ARBA00023054"/>
    </source>
</evidence>
<dbReference type="EMBL" id="LM995447">
    <property type="protein sequence ID" value="CDZ23716.1"/>
    <property type="molecule type" value="Genomic_DNA"/>
</dbReference>
<dbReference type="KEGG" id="ccel:CCDG5_0585"/>
<keyword evidence="6" id="KW-1133">Transmembrane helix</keyword>
<evidence type="ECO:0000256" key="2">
    <source>
        <dbReference type="ARBA" id="ARBA00009840"/>
    </source>
</evidence>
<dbReference type="Pfam" id="PF02646">
    <property type="entry name" value="RmuC"/>
    <property type="match status" value="1"/>
</dbReference>
<dbReference type="PANTHER" id="PTHR30563">
    <property type="entry name" value="DNA RECOMBINATION PROTEIN RMUC"/>
    <property type="match status" value="1"/>
</dbReference>
<name>A0A078KJB5_9FIRM</name>
<dbReference type="OrthoDB" id="370725at2"/>
<dbReference type="GO" id="GO:0006310">
    <property type="term" value="P:DNA recombination"/>
    <property type="evidence" value="ECO:0007669"/>
    <property type="project" value="UniProtKB-KW"/>
</dbReference>
<sequence>MEDTLLILIVVFSAISLIFSFATLIAVRRVKTENSQKDILKRIEDIRRDMLDDLRQARLENQQTTQNIVKSMSDVLSNGISRTAAVQDTRLAELNAQLSLRQETLQKTVTEMLKRMDAQLFANMARSEEKMEAIRSTVEERLTSLQAENAKKLDEMRSTVDEKLEKTLHERIGQSFKLVSDRLEQVYKGLGEMQTLAAGVGDLKKVLSNVKTRGVLGEVQLGAILEEILSPEQYSANVATKKGSNCVVEYAVKLPGTGDRSVWLPIDAKFPADAYTQLIDAYDSGVPEAVEAAGAALERRIKLFAKEIRDKYIDTPNTTDFAVMFLPFEGLYAEVARRGLFEVLQRDYKITVAGPTTMAAFLNSLQMGFRTLAIQKRSSEVWAVLGAVKTEFEKFGNVLASAQQKLTQANTELDKLVGVRTRQIQRKLDSIVSMPDTEIGILGNELTENK</sequence>
<reference evidence="8" key="1">
    <citation type="submission" date="2014-07" db="EMBL/GenBank/DDBJ databases">
        <authorList>
            <person name="Wibberg D."/>
        </authorList>
    </citation>
    <scope>NUCLEOTIDE SEQUENCE [LARGE SCALE GENOMIC DNA]</scope>
    <source>
        <strain evidence="8">DG5</strain>
    </source>
</reference>
<comment type="similarity">
    <text evidence="2">Belongs to the RmuC family.</text>
</comment>
<evidence type="ECO:0000313" key="8">
    <source>
        <dbReference type="Proteomes" id="UP000032431"/>
    </source>
</evidence>
<keyword evidence="8" id="KW-1185">Reference proteome</keyword>
<dbReference type="InterPro" id="IPR003798">
    <property type="entry name" value="DNA_recombination_RmuC"/>
</dbReference>